<accession>A0A9P6I5K8</accession>
<evidence type="ECO:0000256" key="18">
    <source>
        <dbReference type="ARBA" id="ARBA00023145"/>
    </source>
</evidence>
<feature type="binding site" evidence="20">
    <location>
        <position position="1476"/>
    </location>
    <ligand>
        <name>Ca(2+)</name>
        <dbReference type="ChEBI" id="CHEBI:29108"/>
    </ligand>
</feature>
<dbReference type="InterPro" id="IPR050819">
    <property type="entry name" value="Tripeptidyl-peptidase_I"/>
</dbReference>
<evidence type="ECO:0000256" key="2">
    <source>
        <dbReference type="ARBA" id="ARBA00002451"/>
    </source>
</evidence>
<keyword evidence="26" id="KW-1185">Reference proteome</keyword>
<feature type="active site" description="Charge relay system" evidence="20">
    <location>
        <position position="1183"/>
    </location>
</feature>
<evidence type="ECO:0000256" key="19">
    <source>
        <dbReference type="ARBA" id="ARBA00023180"/>
    </source>
</evidence>
<keyword evidence="9 23" id="KW-0812">Transmembrane</keyword>
<evidence type="ECO:0000256" key="11">
    <source>
        <dbReference type="ARBA" id="ARBA00022729"/>
    </source>
</evidence>
<evidence type="ECO:0000256" key="4">
    <source>
        <dbReference type="ARBA" id="ARBA00004239"/>
    </source>
</evidence>
<keyword evidence="15 23" id="KW-1133">Transmembrane helix</keyword>
<dbReference type="Proteomes" id="UP000781932">
    <property type="component" value="Unassembled WGS sequence"/>
</dbReference>
<dbReference type="SUPFAM" id="SSF144083">
    <property type="entry name" value="Magnesium transport protein CorA, transmembrane region"/>
    <property type="match status" value="1"/>
</dbReference>
<keyword evidence="21" id="KW-0175">Coiled coil</keyword>
<feature type="transmembrane region" description="Helical" evidence="23">
    <location>
        <begin position="864"/>
        <end position="889"/>
    </location>
</feature>
<evidence type="ECO:0000259" key="24">
    <source>
        <dbReference type="PROSITE" id="PS51695"/>
    </source>
</evidence>
<dbReference type="Gene3D" id="3.40.50.1820">
    <property type="entry name" value="alpha/beta hydrolase"/>
    <property type="match status" value="1"/>
</dbReference>
<evidence type="ECO:0000256" key="1">
    <source>
        <dbReference type="ARBA" id="ARBA00001910"/>
    </source>
</evidence>
<proteinExistence type="inferred from homology"/>
<gene>
    <name evidence="25" type="ORF">CkaCkLH20_05659</name>
</gene>
<dbReference type="GO" id="GO:0046872">
    <property type="term" value="F:metal ion binding"/>
    <property type="evidence" value="ECO:0007669"/>
    <property type="project" value="UniProtKB-UniRule"/>
</dbReference>
<reference evidence="25" key="1">
    <citation type="submission" date="2020-03" db="EMBL/GenBank/DDBJ databases">
        <authorList>
            <person name="He L."/>
        </authorList>
    </citation>
    <scope>NUCLEOTIDE SEQUENCE</scope>
    <source>
        <strain evidence="25">CkLH20</strain>
    </source>
</reference>
<dbReference type="InterPro" id="IPR007751">
    <property type="entry name" value="DUF676_lipase-like"/>
</dbReference>
<dbReference type="GO" id="GO:0008240">
    <property type="term" value="F:tripeptidyl-peptidase activity"/>
    <property type="evidence" value="ECO:0007669"/>
    <property type="project" value="UniProtKB-EC"/>
</dbReference>
<keyword evidence="13 20" id="KW-0720">Serine protease</keyword>
<dbReference type="GeneID" id="62161451"/>
<dbReference type="RefSeq" id="XP_038746274.1">
    <property type="nucleotide sequence ID" value="XM_038888377.1"/>
</dbReference>
<dbReference type="CDD" id="cd04056">
    <property type="entry name" value="Peptidases_S53"/>
    <property type="match status" value="1"/>
</dbReference>
<evidence type="ECO:0000256" key="3">
    <source>
        <dbReference type="ARBA" id="ARBA00004141"/>
    </source>
</evidence>
<comment type="function">
    <text evidence="2">Secreted tripeptidyl-peptidase which degrades proteins at acidic pHs and is involved in virulence.</text>
</comment>
<keyword evidence="14 20" id="KW-0106">Calcium</keyword>
<dbReference type="EC" id="3.4.14.10" evidence="6"/>
<keyword evidence="10 20" id="KW-0479">Metal-binding</keyword>
<name>A0A9P6I5K8_9PEZI</name>
<feature type="compositionally biased region" description="Basic and acidic residues" evidence="22">
    <location>
        <begin position="741"/>
        <end position="751"/>
    </location>
</feature>
<evidence type="ECO:0000256" key="7">
    <source>
        <dbReference type="ARBA" id="ARBA00022525"/>
    </source>
</evidence>
<keyword evidence="18" id="KW-0865">Zymogen</keyword>
<dbReference type="Pfam" id="PF01544">
    <property type="entry name" value="CorA"/>
    <property type="match status" value="1"/>
</dbReference>
<dbReference type="InterPro" id="IPR030400">
    <property type="entry name" value="Sedolisin_dom"/>
</dbReference>
<dbReference type="OrthoDB" id="361039at2759"/>
<evidence type="ECO:0000256" key="20">
    <source>
        <dbReference type="PROSITE-ProRule" id="PRU01032"/>
    </source>
</evidence>
<dbReference type="InterPro" id="IPR029058">
    <property type="entry name" value="AB_hydrolase_fold"/>
</dbReference>
<evidence type="ECO:0000256" key="12">
    <source>
        <dbReference type="ARBA" id="ARBA00022801"/>
    </source>
</evidence>
<dbReference type="Pfam" id="PF09286">
    <property type="entry name" value="Pro-kuma_activ"/>
    <property type="match status" value="1"/>
</dbReference>
<feature type="region of interest" description="Disordered" evidence="22">
    <location>
        <begin position="439"/>
        <end position="464"/>
    </location>
</feature>
<keyword evidence="7" id="KW-0964">Secreted</keyword>
<keyword evidence="11" id="KW-0732">Signal</keyword>
<evidence type="ECO:0000313" key="25">
    <source>
        <dbReference type="EMBL" id="KAF9876813.1"/>
    </source>
</evidence>
<evidence type="ECO:0000256" key="13">
    <source>
        <dbReference type="ARBA" id="ARBA00022825"/>
    </source>
</evidence>
<sequence length="1496" mass="166000">MAQFSDWTHETEVAVLDEVAAAQDDSPDRVRPRESSFNHPSEETNVDGHEAPRPESGSSHWDPRPGFAHIDGDVNGPGYNETLVDIVCVPCPGADPVETWARDPLPEGYFGHPGDDLPETTLKELAGASILSPTINRHLPKAAHLWVRQGIRKDVNKARVLLYRHREMIEGLTLDELADDLIEQVWSVREGNQRSRPLFFIAHSIGGLVVESALLKATQSSRYKPFMYNCHGVTFFATPHRGSSYLSMRNLENSIQRLLRLQRPLPQSISNELRLGHKPMLKMHDKFATIAAELKIWSFYETIDSQLSGTGSQNRGTAKEVRFGAPIVSIKSSLVGVRQERVFALDSEHANCASFGLGNTEMMSTYLKELAAAVTKATYLSSQYFHNPLSLKKHVKVEIIGFYDDPDAELESDVRLYFTKLHLQEFLDKGPERCLEERLRRTTLRPRSDPVSPPQLPEASQQSSSGLGILAGVHELGQRFFGTSSNSGSRPRTADSEESAEMRMIWEYIGYDPPLNYRRTLDQFAYPSLRDTWARDDDQMLYKLTKNRASVGDDREILTLTRRQTAGSGWSPTERLTPSSTGLLDEQTQQSDTDEEDLEEVIKDGKVLMVDQLWLWAIDTTTVTTFFSKRESKPKEGPLFQQADLRNSVYNELNGDLTGRCENSLDLAAFIVLHAITVLLDRASHPDLEVFRIFEEAISMLTERMTSSLKRFRMQTFKDTGVGSDSESNRPESIKKRHKRELQEAERENRENTSALMELRDLEDELKSLERLFEQQDGVVKNMKAVFESDDLKHLTRNGRMFLDEALDKLEEYKSQTTEMLKRVDTTRNDYEKLLEMVQRQAQVDEVRWSRLQTELASSQNLSVMTFTTFTVIFLPLSFFTSLFGMNTIEWDAEQGKLPSIRYIGAISLPLSVFLIGAALIAAFSTRVQEYVRIGYKGGKGVVKFAWSGVKKVVPEQKRQKRRDRIDREEKEARKTRIRDRGYDFWATVRRERGIQNANQLLDAEYSWFRNEDSGKEVLRTLKYSLPLELKNTISLISPTTRFCSHPMMHTSPSTTDSTTSAELRKHKRAFSGTTPEPLWRSEAIAPAAPVSQAQVDASCNRTVTPSCIRALYNVPSKLAVSPARGLGVYASQNQVPKFADFALFAQMIDPPSTGVNFSFLSINGGVTSQDQNQFSNAELNFDLQYTAALSNPVPNIVTAVAGDGPIKLELGGSPGDTTEPWLIWLDAMLKLPDDKLPHTITTSFGENEQSLPDGYVQQVCNQFGALGARGVTMFAASGDSGPGNTCVTNDGTNSTRFNAVFPAACPFVTGVGGVRGVAPERASDFSSGSFSDKFARPAYQNQAVPAYLTTTVGNKFQGLFNASGRGFPDVSAQSFNATFVSGGQFGGFQGTSAAAPIWAGMVGMVNAALIQAGKPPMGFINPWLYGAGLQAVNDVTTGASIGCTGTTAFGTQQFPPQFGAKLVPGASWPAAKGWDAVTGLGSPDIGKMLALRMAM</sequence>
<evidence type="ECO:0000256" key="16">
    <source>
        <dbReference type="ARBA" id="ARBA00023026"/>
    </source>
</evidence>
<feature type="region of interest" description="Disordered" evidence="22">
    <location>
        <begin position="720"/>
        <end position="754"/>
    </location>
</feature>
<feature type="binding site" evidence="20">
    <location>
        <position position="1436"/>
    </location>
    <ligand>
        <name>Ca(2+)</name>
        <dbReference type="ChEBI" id="CHEBI:29108"/>
    </ligand>
</feature>
<organism evidence="25 26">
    <name type="scientific">Colletotrichum karsti</name>
    <dbReference type="NCBI Taxonomy" id="1095194"/>
    <lineage>
        <taxon>Eukaryota</taxon>
        <taxon>Fungi</taxon>
        <taxon>Dikarya</taxon>
        <taxon>Ascomycota</taxon>
        <taxon>Pezizomycotina</taxon>
        <taxon>Sordariomycetes</taxon>
        <taxon>Hypocreomycetidae</taxon>
        <taxon>Glomerellales</taxon>
        <taxon>Glomerellaceae</taxon>
        <taxon>Colletotrichum</taxon>
        <taxon>Colletotrichum boninense species complex</taxon>
    </lineage>
</organism>
<dbReference type="Pfam" id="PF00082">
    <property type="entry name" value="Peptidase_S8"/>
    <property type="match status" value="1"/>
</dbReference>
<dbReference type="PANTHER" id="PTHR14218:SF10">
    <property type="entry name" value="PEPTIDASE S53 DOMAIN-CONTAINING PROTEIN"/>
    <property type="match status" value="1"/>
</dbReference>
<comment type="caution">
    <text evidence="25">The sequence shown here is derived from an EMBL/GenBank/DDBJ whole genome shotgun (WGS) entry which is preliminary data.</text>
</comment>
<dbReference type="GO" id="GO:0005576">
    <property type="term" value="C:extracellular region"/>
    <property type="evidence" value="ECO:0007669"/>
    <property type="project" value="UniProtKB-SubCell"/>
</dbReference>
<evidence type="ECO:0000256" key="23">
    <source>
        <dbReference type="SAM" id="Phobius"/>
    </source>
</evidence>
<dbReference type="PROSITE" id="PS51695">
    <property type="entry name" value="SEDOLISIN"/>
    <property type="match status" value="1"/>
</dbReference>
<dbReference type="Gene3D" id="3.40.50.200">
    <property type="entry name" value="Peptidase S8/S53 domain"/>
    <property type="match status" value="1"/>
</dbReference>
<dbReference type="GO" id="GO:0016020">
    <property type="term" value="C:membrane"/>
    <property type="evidence" value="ECO:0007669"/>
    <property type="project" value="UniProtKB-SubCell"/>
</dbReference>
<evidence type="ECO:0000313" key="26">
    <source>
        <dbReference type="Proteomes" id="UP000781932"/>
    </source>
</evidence>
<evidence type="ECO:0000256" key="9">
    <source>
        <dbReference type="ARBA" id="ARBA00022692"/>
    </source>
</evidence>
<comment type="cofactor">
    <cofactor evidence="20">
        <name>Ca(2+)</name>
        <dbReference type="ChEBI" id="CHEBI:29108"/>
    </cofactor>
    <text evidence="20">Binds 1 Ca(2+) ion per subunit.</text>
</comment>
<reference evidence="25" key="2">
    <citation type="submission" date="2020-11" db="EMBL/GenBank/DDBJ databases">
        <title>Whole genome sequencing of Colletotrichum sp.</title>
        <authorList>
            <person name="Li H."/>
        </authorList>
    </citation>
    <scope>NUCLEOTIDE SEQUENCE</scope>
    <source>
        <strain evidence="25">CkLH20</strain>
    </source>
</reference>
<keyword evidence="12 20" id="KW-0378">Hydrolase</keyword>
<comment type="subcellular location">
    <subcellularLocation>
        <location evidence="3">Membrane</location>
        <topology evidence="3">Multi-pass membrane protein</topology>
    </subcellularLocation>
    <subcellularLocation>
        <location evidence="4">Secreted</location>
        <location evidence="4">Extracellular space</location>
    </subcellularLocation>
</comment>
<evidence type="ECO:0000256" key="10">
    <source>
        <dbReference type="ARBA" id="ARBA00022723"/>
    </source>
</evidence>
<dbReference type="InterPro" id="IPR045863">
    <property type="entry name" value="CorA_TM1_TM2"/>
</dbReference>
<evidence type="ECO:0000256" key="14">
    <source>
        <dbReference type="ARBA" id="ARBA00022837"/>
    </source>
</evidence>
<feature type="binding site" evidence="20">
    <location>
        <position position="1474"/>
    </location>
    <ligand>
        <name>Ca(2+)</name>
        <dbReference type="ChEBI" id="CHEBI:29108"/>
    </ligand>
</feature>
<keyword evidence="8 20" id="KW-0645">Protease</keyword>
<feature type="active site" description="Charge relay system" evidence="20">
    <location>
        <position position="1393"/>
    </location>
</feature>
<evidence type="ECO:0000256" key="6">
    <source>
        <dbReference type="ARBA" id="ARBA00012462"/>
    </source>
</evidence>
<dbReference type="GO" id="GO:0046873">
    <property type="term" value="F:metal ion transmembrane transporter activity"/>
    <property type="evidence" value="ECO:0007669"/>
    <property type="project" value="InterPro"/>
</dbReference>
<feature type="compositionally biased region" description="Polar residues" evidence="22">
    <location>
        <begin position="563"/>
        <end position="591"/>
    </location>
</feature>
<dbReference type="InterPro" id="IPR000209">
    <property type="entry name" value="Peptidase_S8/S53_dom"/>
</dbReference>
<comment type="catalytic activity">
    <reaction evidence="1">
        <text>Release of an N-terminal tripeptide from a polypeptide.</text>
        <dbReference type="EC" id="3.4.14.10"/>
    </reaction>
</comment>
<feature type="transmembrane region" description="Helical" evidence="23">
    <location>
        <begin position="901"/>
        <end position="924"/>
    </location>
</feature>
<evidence type="ECO:0000256" key="5">
    <source>
        <dbReference type="ARBA" id="ARBA00007920"/>
    </source>
</evidence>
<dbReference type="PANTHER" id="PTHR14218">
    <property type="entry name" value="PROTEASE S8 TRIPEPTIDYL PEPTIDASE I CLN2"/>
    <property type="match status" value="1"/>
</dbReference>
<dbReference type="FunFam" id="3.40.50.200:FF:000015">
    <property type="entry name" value="Tripeptidyl peptidase A"/>
    <property type="match status" value="1"/>
</dbReference>
<comment type="similarity">
    <text evidence="5">Belongs to the putative lipase ROG1 family.</text>
</comment>
<feature type="active site" description="Charge relay system" evidence="20">
    <location>
        <position position="1179"/>
    </location>
</feature>
<dbReference type="Gene3D" id="1.20.58.340">
    <property type="entry name" value="Magnesium transport protein CorA, transmembrane region"/>
    <property type="match status" value="1"/>
</dbReference>
<protein>
    <recommendedName>
        <fullName evidence="6">tripeptidyl-peptidase II</fullName>
        <ecNumber evidence="6">3.4.14.10</ecNumber>
    </recommendedName>
</protein>
<dbReference type="SUPFAM" id="SSF52743">
    <property type="entry name" value="Subtilisin-like"/>
    <property type="match status" value="1"/>
</dbReference>
<evidence type="ECO:0000256" key="22">
    <source>
        <dbReference type="SAM" id="MobiDB-lite"/>
    </source>
</evidence>
<dbReference type="InterPro" id="IPR036852">
    <property type="entry name" value="Peptidase_S8/S53_dom_sf"/>
</dbReference>
<dbReference type="EMBL" id="JAATWM020000016">
    <property type="protein sequence ID" value="KAF9876813.1"/>
    <property type="molecule type" value="Genomic_DNA"/>
</dbReference>
<feature type="region of interest" description="Disordered" evidence="22">
    <location>
        <begin position="17"/>
        <end position="68"/>
    </location>
</feature>
<keyword evidence="17 23" id="KW-0472">Membrane</keyword>
<dbReference type="InterPro" id="IPR015366">
    <property type="entry name" value="S53_propep"/>
</dbReference>
<keyword evidence="19" id="KW-0325">Glycoprotein</keyword>
<dbReference type="SUPFAM" id="SSF53474">
    <property type="entry name" value="alpha/beta-Hydrolases"/>
    <property type="match status" value="1"/>
</dbReference>
<feature type="domain" description="Peptidase S53" evidence="24">
    <location>
        <begin position="1103"/>
        <end position="1496"/>
    </location>
</feature>
<evidence type="ECO:0000256" key="21">
    <source>
        <dbReference type="SAM" id="Coils"/>
    </source>
</evidence>
<evidence type="ECO:0000256" key="17">
    <source>
        <dbReference type="ARBA" id="ARBA00023136"/>
    </source>
</evidence>
<feature type="binding site" evidence="20">
    <location>
        <position position="1435"/>
    </location>
    <ligand>
        <name>Ca(2+)</name>
        <dbReference type="ChEBI" id="CHEBI:29108"/>
    </ligand>
</feature>
<evidence type="ECO:0000256" key="15">
    <source>
        <dbReference type="ARBA" id="ARBA00022989"/>
    </source>
</evidence>
<feature type="compositionally biased region" description="Basic and acidic residues" evidence="22">
    <location>
        <begin position="26"/>
        <end position="53"/>
    </location>
</feature>
<dbReference type="Pfam" id="PF05057">
    <property type="entry name" value="DUF676"/>
    <property type="match status" value="1"/>
</dbReference>
<keyword evidence="16" id="KW-0843">Virulence</keyword>
<evidence type="ECO:0000256" key="8">
    <source>
        <dbReference type="ARBA" id="ARBA00022670"/>
    </source>
</evidence>
<feature type="region of interest" description="Disordered" evidence="22">
    <location>
        <begin position="563"/>
        <end position="594"/>
    </location>
</feature>
<dbReference type="GO" id="GO:0006508">
    <property type="term" value="P:proteolysis"/>
    <property type="evidence" value="ECO:0007669"/>
    <property type="project" value="UniProtKB-KW"/>
</dbReference>
<feature type="coiled-coil region" evidence="21">
    <location>
        <begin position="803"/>
        <end position="841"/>
    </location>
</feature>
<dbReference type="InterPro" id="IPR002523">
    <property type="entry name" value="MgTranspt_CorA/ZnTranspt_ZntB"/>
</dbReference>
<dbReference type="GO" id="GO:0004252">
    <property type="term" value="F:serine-type endopeptidase activity"/>
    <property type="evidence" value="ECO:0007669"/>
    <property type="project" value="UniProtKB-UniRule"/>
</dbReference>